<evidence type="ECO:0000313" key="2">
    <source>
        <dbReference type="EMBL" id="OYR25295.1"/>
    </source>
</evidence>
<name>A0A256GDT7_9HYPH</name>
<proteinExistence type="predicted"/>
<evidence type="ECO:0000313" key="3">
    <source>
        <dbReference type="Proteomes" id="UP000216188"/>
    </source>
</evidence>
<keyword evidence="3" id="KW-1185">Reference proteome</keyword>
<comment type="caution">
    <text evidence="2">The sequence shown here is derived from an EMBL/GenBank/DDBJ whole genome shotgun (WGS) entry which is preliminary data.</text>
</comment>
<feature type="region of interest" description="Disordered" evidence="1">
    <location>
        <begin position="22"/>
        <end position="65"/>
    </location>
</feature>
<dbReference type="Proteomes" id="UP000216188">
    <property type="component" value="Unassembled WGS sequence"/>
</dbReference>
<accession>A0A256GDT7</accession>
<dbReference type="AlphaFoldDB" id="A0A256GDT7"/>
<dbReference type="InterPro" id="IPR011856">
    <property type="entry name" value="tRNA_endonuc-like_dom_sf"/>
</dbReference>
<protein>
    <recommendedName>
        <fullName evidence="4">TnsA endonuclease N-terminal domain-containing protein</fullName>
    </recommendedName>
</protein>
<gene>
    <name evidence="2" type="ORF">CEV34_3025</name>
</gene>
<dbReference type="GO" id="GO:0003676">
    <property type="term" value="F:nucleic acid binding"/>
    <property type="evidence" value="ECO:0007669"/>
    <property type="project" value="InterPro"/>
</dbReference>
<evidence type="ECO:0008006" key="4">
    <source>
        <dbReference type="Google" id="ProtNLM"/>
    </source>
</evidence>
<evidence type="ECO:0000256" key="1">
    <source>
        <dbReference type="SAM" id="MobiDB-lite"/>
    </source>
</evidence>
<reference evidence="2 3" key="1">
    <citation type="submission" date="2017-07" db="EMBL/GenBank/DDBJ databases">
        <title>Phylogenetic study on the rhizospheric bacterium Ochrobactrum sp. A44.</title>
        <authorList>
            <person name="Krzyzanowska D.M."/>
            <person name="Ossowicki A."/>
            <person name="Rajewska M."/>
            <person name="Maciag T."/>
            <person name="Kaczynski Z."/>
            <person name="Czerwicka M."/>
            <person name="Jafra S."/>
        </authorList>
    </citation>
    <scope>NUCLEOTIDE SEQUENCE [LARGE SCALE GENOMIC DNA]</scope>
    <source>
        <strain evidence="2 3">CCUG 30717</strain>
    </source>
</reference>
<sequence>MTLRQESRPNFRCVRLQENCMPSSDRISHDQFPKNGAKTQYNPGITPDGSSLPPSHNPAPSLRPTTKNVFASLQEMFLQGREKAGVTFRPPQNSVSTRNFHSRSTFSNRGEIIAHRFDRVIRLESHLEYKVALTFLASANVADLAEQPPARSFIDASGKSFAHTFDFLVTFNDGRRFYLYVKPWAIVQKRSLQSILKLMTEQLDQRDADGILLVTDRDINPVALHNAELLQAGLNSNKPDVEAQLDQICSTLKSAIAIKDLAEMCGGARIAFRTVVRFIALRKLFPLEKGRIEPTSLVSVSASEAV</sequence>
<dbReference type="Gene3D" id="3.40.1350.10">
    <property type="match status" value="1"/>
</dbReference>
<organism evidence="2 3">
    <name type="scientific">Brucella pseudogrignonensis</name>
    <dbReference type="NCBI Taxonomy" id="419475"/>
    <lineage>
        <taxon>Bacteria</taxon>
        <taxon>Pseudomonadati</taxon>
        <taxon>Pseudomonadota</taxon>
        <taxon>Alphaproteobacteria</taxon>
        <taxon>Hyphomicrobiales</taxon>
        <taxon>Brucellaceae</taxon>
        <taxon>Brucella/Ochrobactrum group</taxon>
        <taxon>Brucella</taxon>
    </lineage>
</organism>
<feature type="compositionally biased region" description="Polar residues" evidence="1">
    <location>
        <begin position="37"/>
        <end position="54"/>
    </location>
</feature>
<dbReference type="EMBL" id="NNRM01000022">
    <property type="protein sequence ID" value="OYR25295.1"/>
    <property type="molecule type" value="Genomic_DNA"/>
</dbReference>